<dbReference type="EC" id="2.7.13.3" evidence="3"/>
<feature type="transmembrane region" description="Helical" evidence="13">
    <location>
        <begin position="315"/>
        <end position="340"/>
    </location>
</feature>
<dbReference type="EMBL" id="VNJI01000005">
    <property type="protein sequence ID" value="TVY10980.1"/>
    <property type="molecule type" value="Genomic_DNA"/>
</dbReference>
<keyword evidence="7" id="KW-0547">Nucleotide-binding</keyword>
<dbReference type="PROSITE" id="PS50109">
    <property type="entry name" value="HIS_KIN"/>
    <property type="match status" value="1"/>
</dbReference>
<dbReference type="GO" id="GO:0005886">
    <property type="term" value="C:plasma membrane"/>
    <property type="evidence" value="ECO:0007669"/>
    <property type="project" value="UniProtKB-SubCell"/>
</dbReference>
<dbReference type="AlphaFoldDB" id="A0A559KFS7"/>
<keyword evidence="5" id="KW-0808">Transferase</keyword>
<evidence type="ECO:0000256" key="11">
    <source>
        <dbReference type="ARBA" id="ARBA00023012"/>
    </source>
</evidence>
<evidence type="ECO:0000256" key="12">
    <source>
        <dbReference type="ARBA" id="ARBA00023136"/>
    </source>
</evidence>
<protein>
    <recommendedName>
        <fullName evidence="3">histidine kinase</fullName>
        <ecNumber evidence="3">2.7.13.3</ecNumber>
    </recommendedName>
</protein>
<evidence type="ECO:0000256" key="3">
    <source>
        <dbReference type="ARBA" id="ARBA00012438"/>
    </source>
</evidence>
<dbReference type="GO" id="GO:0005524">
    <property type="term" value="F:ATP binding"/>
    <property type="evidence" value="ECO:0007669"/>
    <property type="project" value="UniProtKB-KW"/>
</dbReference>
<dbReference type="Pfam" id="PF02518">
    <property type="entry name" value="HATPase_c"/>
    <property type="match status" value="1"/>
</dbReference>
<name>A0A559KFS7_9BACL</name>
<evidence type="ECO:0000256" key="5">
    <source>
        <dbReference type="ARBA" id="ARBA00022679"/>
    </source>
</evidence>
<dbReference type="InterPro" id="IPR033479">
    <property type="entry name" value="dCache_1"/>
</dbReference>
<dbReference type="Gene3D" id="3.30.565.10">
    <property type="entry name" value="Histidine kinase-like ATPase, C-terminal domain"/>
    <property type="match status" value="1"/>
</dbReference>
<comment type="subcellular location">
    <subcellularLocation>
        <location evidence="2">Cell membrane</location>
        <topology evidence="2">Multi-pass membrane protein</topology>
    </subcellularLocation>
</comment>
<dbReference type="Pfam" id="PF02743">
    <property type="entry name" value="dCache_1"/>
    <property type="match status" value="1"/>
</dbReference>
<dbReference type="InterPro" id="IPR036890">
    <property type="entry name" value="HATPase_C_sf"/>
</dbReference>
<evidence type="ECO:0000313" key="15">
    <source>
        <dbReference type="EMBL" id="TVY10980.1"/>
    </source>
</evidence>
<sequence length="624" mass="70143">MPPLTTIARPSLNFAKRMSRRFSIPRKWLLTYALLIVVPATVLLYSYYVRSTSILEEEVTRTMQQTLKQAGSNLTYRIEHVQDISNSAFMNPRIFQYLNSDRTEEEPIGLQLDIVKDLRYLVESVQTNSDVFRVRLFVDKSKLYANERINFFSLDSLRARPWFDRIVQANGGMVWTGVYNENFIDYGEAYILSCARMLRDPKDYDQISGVLMIDVSEKTVTNILADLDISKQNPVYLVDGTGTIIAHLDKKQIGAQVKPEVLDAIMNKEDKVQKVTLNNEAEYVVSTPIPVTGWKMVAEVQASSISQRAVKMSQYSGVVTLLAFFGLFIVLVFVLLAFIVRGMNRRVQQVIGIIRREGAEGLDELPPSGDGDFSLLERSVDRLIHRVRTLVEQTYLARVQEREAELRALQAQINPHFLYNTLDTINWIAIGRGANDISQMIDALAKYFRLSLNKGRDLVSVDDELNLARVYLEIQHSRFPGSFEYVVESETELGAFIMPKLTLQPIVENALLHGIRKSKSKRGTIRIVALKAGDDLVLTVSDDGIGMEEERAKRLLSEPPSSEMRADGSGSSYGLYNVNERIALYSGIAYGLSIQSEPGAGTTVTVRLKAISKAKPNDDKGTTG</sequence>
<organism evidence="15 16">
    <name type="scientific">Paenibacillus cremeus</name>
    <dbReference type="NCBI Taxonomy" id="2163881"/>
    <lineage>
        <taxon>Bacteria</taxon>
        <taxon>Bacillati</taxon>
        <taxon>Bacillota</taxon>
        <taxon>Bacilli</taxon>
        <taxon>Bacillales</taxon>
        <taxon>Paenibacillaceae</taxon>
        <taxon>Paenibacillus</taxon>
    </lineage>
</organism>
<evidence type="ECO:0000259" key="14">
    <source>
        <dbReference type="PROSITE" id="PS50109"/>
    </source>
</evidence>
<keyword evidence="11" id="KW-0902">Two-component regulatory system</keyword>
<dbReference type="InterPro" id="IPR005467">
    <property type="entry name" value="His_kinase_dom"/>
</dbReference>
<dbReference type="InterPro" id="IPR010559">
    <property type="entry name" value="Sig_transdc_His_kin_internal"/>
</dbReference>
<dbReference type="InterPro" id="IPR050640">
    <property type="entry name" value="Bact_2-comp_sensor_kinase"/>
</dbReference>
<comment type="catalytic activity">
    <reaction evidence="1">
        <text>ATP + protein L-histidine = ADP + protein N-phospho-L-histidine.</text>
        <dbReference type="EC" id="2.7.13.3"/>
    </reaction>
</comment>
<evidence type="ECO:0000256" key="1">
    <source>
        <dbReference type="ARBA" id="ARBA00000085"/>
    </source>
</evidence>
<evidence type="ECO:0000256" key="9">
    <source>
        <dbReference type="ARBA" id="ARBA00022840"/>
    </source>
</evidence>
<evidence type="ECO:0000256" key="7">
    <source>
        <dbReference type="ARBA" id="ARBA00022741"/>
    </source>
</evidence>
<keyword evidence="16" id="KW-1185">Reference proteome</keyword>
<dbReference type="Gene3D" id="3.30.450.20">
    <property type="entry name" value="PAS domain"/>
    <property type="match status" value="2"/>
</dbReference>
<evidence type="ECO:0000256" key="2">
    <source>
        <dbReference type="ARBA" id="ARBA00004651"/>
    </source>
</evidence>
<dbReference type="PANTHER" id="PTHR34220:SF7">
    <property type="entry name" value="SENSOR HISTIDINE KINASE YPDA"/>
    <property type="match status" value="1"/>
</dbReference>
<gene>
    <name evidence="15" type="ORF">FPZ49_05765</name>
</gene>
<keyword evidence="6 13" id="KW-0812">Transmembrane</keyword>
<keyword evidence="12 13" id="KW-0472">Membrane</keyword>
<feature type="transmembrane region" description="Helical" evidence="13">
    <location>
        <begin position="28"/>
        <end position="48"/>
    </location>
</feature>
<evidence type="ECO:0000313" key="16">
    <source>
        <dbReference type="Proteomes" id="UP000317036"/>
    </source>
</evidence>
<dbReference type="Proteomes" id="UP000317036">
    <property type="component" value="Unassembled WGS sequence"/>
</dbReference>
<proteinExistence type="predicted"/>
<dbReference type="SMART" id="SM00387">
    <property type="entry name" value="HATPase_c"/>
    <property type="match status" value="1"/>
</dbReference>
<keyword evidence="10 13" id="KW-1133">Transmembrane helix</keyword>
<evidence type="ECO:0000256" key="10">
    <source>
        <dbReference type="ARBA" id="ARBA00022989"/>
    </source>
</evidence>
<reference evidence="15 16" key="1">
    <citation type="submission" date="2019-07" db="EMBL/GenBank/DDBJ databases">
        <authorList>
            <person name="Kim J."/>
        </authorList>
    </citation>
    <scope>NUCLEOTIDE SEQUENCE [LARGE SCALE GENOMIC DNA]</scope>
    <source>
        <strain evidence="15 16">JC52</strain>
    </source>
</reference>
<feature type="domain" description="Histidine kinase" evidence="14">
    <location>
        <begin position="503"/>
        <end position="612"/>
    </location>
</feature>
<keyword evidence="8 15" id="KW-0418">Kinase</keyword>
<dbReference type="RefSeq" id="WP_144844430.1">
    <property type="nucleotide sequence ID" value="NZ_VNJI01000005.1"/>
</dbReference>
<dbReference type="OrthoDB" id="9776552at2"/>
<keyword evidence="9" id="KW-0067">ATP-binding</keyword>
<dbReference type="CDD" id="cd12912">
    <property type="entry name" value="PDC2_MCP_like"/>
    <property type="match status" value="1"/>
</dbReference>
<evidence type="ECO:0000256" key="13">
    <source>
        <dbReference type="SAM" id="Phobius"/>
    </source>
</evidence>
<comment type="caution">
    <text evidence="15">The sequence shown here is derived from an EMBL/GenBank/DDBJ whole genome shotgun (WGS) entry which is preliminary data.</text>
</comment>
<evidence type="ECO:0000256" key="6">
    <source>
        <dbReference type="ARBA" id="ARBA00022692"/>
    </source>
</evidence>
<dbReference type="PRINTS" id="PR00344">
    <property type="entry name" value="BCTRLSENSOR"/>
</dbReference>
<dbReference type="SUPFAM" id="SSF55874">
    <property type="entry name" value="ATPase domain of HSP90 chaperone/DNA topoisomerase II/histidine kinase"/>
    <property type="match status" value="1"/>
</dbReference>
<accession>A0A559KFS7</accession>
<evidence type="ECO:0000256" key="8">
    <source>
        <dbReference type="ARBA" id="ARBA00022777"/>
    </source>
</evidence>
<evidence type="ECO:0000256" key="4">
    <source>
        <dbReference type="ARBA" id="ARBA00022475"/>
    </source>
</evidence>
<keyword evidence="4" id="KW-1003">Cell membrane</keyword>
<dbReference type="GO" id="GO:0000155">
    <property type="term" value="F:phosphorelay sensor kinase activity"/>
    <property type="evidence" value="ECO:0007669"/>
    <property type="project" value="InterPro"/>
</dbReference>
<dbReference type="PANTHER" id="PTHR34220">
    <property type="entry name" value="SENSOR HISTIDINE KINASE YPDA"/>
    <property type="match status" value="1"/>
</dbReference>
<dbReference type="InterPro" id="IPR004358">
    <property type="entry name" value="Sig_transdc_His_kin-like_C"/>
</dbReference>
<dbReference type="InterPro" id="IPR003594">
    <property type="entry name" value="HATPase_dom"/>
</dbReference>
<dbReference type="Pfam" id="PF06580">
    <property type="entry name" value="His_kinase"/>
    <property type="match status" value="1"/>
</dbReference>